<evidence type="ECO:0000313" key="3">
    <source>
        <dbReference type="Proteomes" id="UP000051096"/>
    </source>
</evidence>
<dbReference type="Proteomes" id="UP000051096">
    <property type="component" value="Unassembled WGS sequence"/>
</dbReference>
<dbReference type="Pfam" id="PF13860">
    <property type="entry name" value="FlgD_ig"/>
    <property type="match status" value="1"/>
</dbReference>
<reference evidence="2 3" key="1">
    <citation type="journal article" date="2015" name="Microbiome">
        <title>Genomic resolution of linkages in carbon, nitrogen, and sulfur cycling among widespread estuary sediment bacteria.</title>
        <authorList>
            <person name="Baker B.J."/>
            <person name="Lazar C.S."/>
            <person name="Teske A.P."/>
            <person name="Dick G.J."/>
        </authorList>
    </citation>
    <scope>NUCLEOTIDE SEQUENCE [LARGE SCALE GENOMIC DNA]</scope>
    <source>
        <strain evidence="2">SM23_60</strain>
    </source>
</reference>
<dbReference type="Gene3D" id="2.60.40.4070">
    <property type="match status" value="1"/>
</dbReference>
<name>A0A0S8GA81_UNCW3</name>
<organism evidence="2 3">
    <name type="scientific">candidate division WOR_3 bacterium SM23_60</name>
    <dbReference type="NCBI Taxonomy" id="1703780"/>
    <lineage>
        <taxon>Bacteria</taxon>
        <taxon>Bacteria division WOR-3</taxon>
    </lineage>
</organism>
<evidence type="ECO:0000259" key="1">
    <source>
        <dbReference type="Pfam" id="PF13860"/>
    </source>
</evidence>
<sequence>MKIRIALPILLCVAVSFAIWSRKPHDKGLLYLRMTNYGMCGYENQGIWPKGTDEHYIFGAGIWVGGLRKSHSDTTSLSTACTANDTVIYVYSTAGFAGAGVFLLEGELLLYHNTTDTSFNGVIRGFSQTEAQGHSVGTTATEMEVKVTVGYDASSAASEFVPGDLPNEPGYPEPDERVLMTDDPQDTALWPLRDPGGNPIIRSKQDSYAILNDQDSSYCAQPMLLKVVQVGYAWDYHYYEDFIFINYYVVNDSPDTIYHAYLSVNCDADIGDATDDLIDFDQARDLGYAYDSDFNEPGWIHTPGYIGFDFLESPLDTLNQQIGLTAFKITHNPGTGGQGEPDPGTDYEAYQLIAGYNYTSGEYHPFDSIEQATDVRFLQCTGPFDFAPGDTVKVVIAVIAGADTGDFLANDDLAQNLYNSNYLTHDVTVLNPNGGEEISGTYQVTWTDSSTTGAPLVVDISYSRDGGATWEDIVTSIPDVQYYDWNTVGYPDGTRYLMRVTVHDTIAVGEDYSDSLFTVNNPGNGVPDIVFLAPTSGTVQDTVAVEWWANDADGDVLTIDLFAKQEGGVWDTIAVDLPNTGTYFWNTFYFYNADYYIMVVARDNDTCAVDSSLLPVTIVNDHPPAAEVEHVQGGCNSLSLNCLLYDPGSITGHTYEVRFHPIEKGADPPDVYYQYDLWDVTTNTALIEHCSLGVFYDGRLHRVYSPITDGFALEFNIQIDMESFRFIDFDIIENESGYDGNLVIWGADSMGTAPPMGGNQWSFRGSDFIIYWRQCTDDTTKLTLEVRDTTNCAAIPYDPLRLDSWRFEPGVASDTLNPSVHKRFYVCGGVFWFNMDGSMTVLPGEGDIWQIRSSGHRVPCNENIYRFTTTGVAELQSDNISTTFTVYPTVFTRQTNICYTVDSRKKLVASIKIYDITGRVVKQLNNPAIQQSNYVVWDGSDDQGRALPAGVYFVMMHSDEINTTRKVILVR</sequence>
<comment type="caution">
    <text evidence="2">The sequence shown here is derived from an EMBL/GenBank/DDBJ whole genome shotgun (WGS) entry which is preliminary data.</text>
</comment>
<protein>
    <recommendedName>
        <fullName evidence="1">FlgD/Vpr Ig-like domain-containing protein</fullName>
    </recommendedName>
</protein>
<feature type="domain" description="FlgD/Vpr Ig-like" evidence="1">
    <location>
        <begin position="909"/>
        <end position="957"/>
    </location>
</feature>
<dbReference type="AlphaFoldDB" id="A0A0S8GA81"/>
<proteinExistence type="predicted"/>
<accession>A0A0S8GA81</accession>
<dbReference type="EMBL" id="LJUO01000104">
    <property type="protein sequence ID" value="KPK70007.1"/>
    <property type="molecule type" value="Genomic_DNA"/>
</dbReference>
<dbReference type="NCBIfam" id="TIGR04183">
    <property type="entry name" value="Por_Secre_tail"/>
    <property type="match status" value="1"/>
</dbReference>
<dbReference type="InterPro" id="IPR025965">
    <property type="entry name" value="FlgD/Vpr_Ig-like"/>
</dbReference>
<gene>
    <name evidence="2" type="ORF">AMJ87_09520</name>
</gene>
<dbReference type="InterPro" id="IPR026444">
    <property type="entry name" value="Secre_tail"/>
</dbReference>
<evidence type="ECO:0000313" key="2">
    <source>
        <dbReference type="EMBL" id="KPK70007.1"/>
    </source>
</evidence>